<gene>
    <name evidence="7" type="ORF">GCM10023196_007390</name>
</gene>
<dbReference type="PANTHER" id="PTHR43289">
    <property type="entry name" value="MITOGEN-ACTIVATED PROTEIN KINASE KINASE KINASE 20-RELATED"/>
    <property type="match status" value="1"/>
</dbReference>
<dbReference type="InterPro" id="IPR008271">
    <property type="entry name" value="Ser/Thr_kinase_AS"/>
</dbReference>
<evidence type="ECO:0000256" key="3">
    <source>
        <dbReference type="ARBA" id="ARBA00022777"/>
    </source>
</evidence>
<evidence type="ECO:0000256" key="2">
    <source>
        <dbReference type="ARBA" id="ARBA00022741"/>
    </source>
</evidence>
<name>A0ABP8U336_9ACTN</name>
<evidence type="ECO:0000313" key="7">
    <source>
        <dbReference type="EMBL" id="GAA4621047.1"/>
    </source>
</evidence>
<dbReference type="CDD" id="cd14014">
    <property type="entry name" value="STKc_PknB_like"/>
    <property type="match status" value="1"/>
</dbReference>
<feature type="transmembrane region" description="Helical" evidence="5">
    <location>
        <begin position="312"/>
        <end position="333"/>
    </location>
</feature>
<evidence type="ECO:0000256" key="4">
    <source>
        <dbReference type="ARBA" id="ARBA00022840"/>
    </source>
</evidence>
<evidence type="ECO:0000259" key="6">
    <source>
        <dbReference type="PROSITE" id="PS50011"/>
    </source>
</evidence>
<keyword evidence="2" id="KW-0547">Nucleotide-binding</keyword>
<dbReference type="Proteomes" id="UP001501442">
    <property type="component" value="Unassembled WGS sequence"/>
</dbReference>
<dbReference type="InterPro" id="IPR000719">
    <property type="entry name" value="Prot_kinase_dom"/>
</dbReference>
<keyword evidence="5" id="KW-0812">Transmembrane</keyword>
<keyword evidence="5" id="KW-0472">Membrane</keyword>
<keyword evidence="1" id="KW-0808">Transferase</keyword>
<dbReference type="SUPFAM" id="SSF56112">
    <property type="entry name" value="Protein kinase-like (PK-like)"/>
    <property type="match status" value="1"/>
</dbReference>
<reference evidence="8" key="1">
    <citation type="journal article" date="2019" name="Int. J. Syst. Evol. Microbiol.">
        <title>The Global Catalogue of Microorganisms (GCM) 10K type strain sequencing project: providing services to taxonomists for standard genome sequencing and annotation.</title>
        <authorList>
            <consortium name="The Broad Institute Genomics Platform"/>
            <consortium name="The Broad Institute Genome Sequencing Center for Infectious Disease"/>
            <person name="Wu L."/>
            <person name="Ma J."/>
        </authorList>
    </citation>
    <scope>NUCLEOTIDE SEQUENCE [LARGE SCALE GENOMIC DNA]</scope>
    <source>
        <strain evidence="8">JCM 17939</strain>
    </source>
</reference>
<dbReference type="PROSITE" id="PS00108">
    <property type="entry name" value="PROTEIN_KINASE_ST"/>
    <property type="match status" value="1"/>
</dbReference>
<dbReference type="PROSITE" id="PS50011">
    <property type="entry name" value="PROTEIN_KINASE_DOM"/>
    <property type="match status" value="1"/>
</dbReference>
<comment type="caution">
    <text evidence="7">The sequence shown here is derived from an EMBL/GenBank/DDBJ whole genome shotgun (WGS) entry which is preliminary data.</text>
</comment>
<feature type="transmembrane region" description="Helical" evidence="5">
    <location>
        <begin position="339"/>
        <end position="356"/>
    </location>
</feature>
<sequence length="482" mass="50838">MRQGLPLQPGDPAEIAGYRVVGRLGVGGQGTVFLGHAPDGSAVAVKVLHTRFDGDAKARARFAREIGAARRVASFCTARVLAAEVAGDTAYLVSELIAGPALSAVLAERGPLTGDDLHRLAVGTATALGAIHQAGVVHRDLKPSNILLGPQGPRVIDFGIARAMDATGTMTSQIVGTPAYMAPEQVAGEAVGPATDVFAWGATMTAAATGRPPFGQDTVPAMFNRILTQPPDLGDMAEPLRGIAAACLAKAPEARPSAEELLHWLLGGSAPELAAGPTRAAETVDLGPSPRTQELSPAATVRWRPPYPESTAMAWVTYAVGLPFGLVAVGVALGASGTAKLLATPVALLFFLALMWNRQVAARPLRAATVEVDVDETGVAARVDTLDLRWEWRSIDRVAVSPLGSSTLWGSMTRFSGIYAVRRPGAAPLDRLPVRRRFPVWGLRSGDGWELLLPLGRTTDPQVGEVTDRLRRYAGERWTPFF</sequence>
<dbReference type="EMBL" id="BAABHK010000001">
    <property type="protein sequence ID" value="GAA4621047.1"/>
    <property type="molecule type" value="Genomic_DNA"/>
</dbReference>
<dbReference type="Gene3D" id="1.10.510.10">
    <property type="entry name" value="Transferase(Phosphotransferase) domain 1"/>
    <property type="match status" value="1"/>
</dbReference>
<dbReference type="SMART" id="SM00220">
    <property type="entry name" value="S_TKc"/>
    <property type="match status" value="1"/>
</dbReference>
<dbReference type="InterPro" id="IPR011009">
    <property type="entry name" value="Kinase-like_dom_sf"/>
</dbReference>
<dbReference type="Pfam" id="PF00069">
    <property type="entry name" value="Pkinase"/>
    <property type="match status" value="1"/>
</dbReference>
<keyword evidence="5" id="KW-1133">Transmembrane helix</keyword>
<keyword evidence="8" id="KW-1185">Reference proteome</keyword>
<evidence type="ECO:0000313" key="8">
    <source>
        <dbReference type="Proteomes" id="UP001501442"/>
    </source>
</evidence>
<feature type="domain" description="Protein kinase" evidence="6">
    <location>
        <begin position="18"/>
        <end position="266"/>
    </location>
</feature>
<protein>
    <recommendedName>
        <fullName evidence="6">Protein kinase domain-containing protein</fullName>
    </recommendedName>
</protein>
<accession>A0ABP8U336</accession>
<keyword evidence="4" id="KW-0067">ATP-binding</keyword>
<proteinExistence type="predicted"/>
<dbReference type="PANTHER" id="PTHR43289:SF34">
    <property type="entry name" value="SERINE_THREONINE-PROTEIN KINASE YBDM-RELATED"/>
    <property type="match status" value="1"/>
</dbReference>
<evidence type="ECO:0000256" key="1">
    <source>
        <dbReference type="ARBA" id="ARBA00022679"/>
    </source>
</evidence>
<dbReference type="RefSeq" id="WP_345429165.1">
    <property type="nucleotide sequence ID" value="NZ_BAABHK010000001.1"/>
</dbReference>
<evidence type="ECO:0000256" key="5">
    <source>
        <dbReference type="SAM" id="Phobius"/>
    </source>
</evidence>
<organism evidence="7 8">
    <name type="scientific">Actinoallomurus vinaceus</name>
    <dbReference type="NCBI Taxonomy" id="1080074"/>
    <lineage>
        <taxon>Bacteria</taxon>
        <taxon>Bacillati</taxon>
        <taxon>Actinomycetota</taxon>
        <taxon>Actinomycetes</taxon>
        <taxon>Streptosporangiales</taxon>
        <taxon>Thermomonosporaceae</taxon>
        <taxon>Actinoallomurus</taxon>
    </lineage>
</organism>
<dbReference type="Gene3D" id="3.30.200.20">
    <property type="entry name" value="Phosphorylase Kinase, domain 1"/>
    <property type="match status" value="1"/>
</dbReference>
<keyword evidence="3" id="KW-0418">Kinase</keyword>